<organism evidence="2 3">
    <name type="scientific">Kuraishia capsulata CBS 1993</name>
    <dbReference type="NCBI Taxonomy" id="1382522"/>
    <lineage>
        <taxon>Eukaryota</taxon>
        <taxon>Fungi</taxon>
        <taxon>Dikarya</taxon>
        <taxon>Ascomycota</taxon>
        <taxon>Saccharomycotina</taxon>
        <taxon>Pichiomycetes</taxon>
        <taxon>Pichiales</taxon>
        <taxon>Pichiaceae</taxon>
        <taxon>Kuraishia</taxon>
    </lineage>
</organism>
<evidence type="ECO:0000313" key="3">
    <source>
        <dbReference type="Proteomes" id="UP000019384"/>
    </source>
</evidence>
<sequence length="324" mass="36801">MDKLLKLKNNELANIAKVCGMALAISATQKTELASAIAHNLTPGFVGDKQIDLVAIDVGLVNFSFARLTLPHGIYSTPILQQWYKMDLFAWSKVPRDFHPSSFAKLVNKVVFDLIYGSAAPDLVIVERQRFRTMGNKNVFEHILRTNVLESMLYSSLETLQRVNPKKYCTQLVPSSPQTMVHYWAPPKTQGPVTAKQSKEMRMKLVDHWLKLALVGSKSRFRLVDSAIFQPSQLLKAKSDSRRLYDFMEIFNENNKHKISVSESSAKAKGDDLADSLLYGLSWVDYERNKHELWDAIEAGNVSERLDEITSRHFEEISSILKPK</sequence>
<dbReference type="HOGENOM" id="CLU_819176_0_0_1"/>
<evidence type="ECO:0000313" key="2">
    <source>
        <dbReference type="EMBL" id="CDK25092.1"/>
    </source>
</evidence>
<dbReference type="InterPro" id="IPR015242">
    <property type="entry name" value="Ydc2_cat"/>
</dbReference>
<dbReference type="GO" id="GO:0005739">
    <property type="term" value="C:mitochondrion"/>
    <property type="evidence" value="ECO:0007669"/>
    <property type="project" value="TreeGrafter"/>
</dbReference>
<dbReference type="PANTHER" id="PTHR28072">
    <property type="entry name" value="CRUCIFORM CUTTING ENDONUCLEASE 1, MITOCHONDRIAL-RELATED"/>
    <property type="match status" value="1"/>
</dbReference>
<evidence type="ECO:0000259" key="1">
    <source>
        <dbReference type="Pfam" id="PF09159"/>
    </source>
</evidence>
<dbReference type="SUPFAM" id="SSF53098">
    <property type="entry name" value="Ribonuclease H-like"/>
    <property type="match status" value="1"/>
</dbReference>
<dbReference type="CDD" id="cd16963">
    <property type="entry name" value="CCE1"/>
    <property type="match status" value="1"/>
</dbReference>
<protein>
    <recommendedName>
        <fullName evidence="1">Mitochondrial resolvase Ydc2 catalytic domain-containing protein</fullName>
    </recommendedName>
</protein>
<dbReference type="PANTHER" id="PTHR28072:SF1">
    <property type="entry name" value="CRUCIFORM CUTTING ENDONUCLEASE 1, MITOCHONDRIAL-RELATED"/>
    <property type="match status" value="1"/>
</dbReference>
<dbReference type="GO" id="GO:0000403">
    <property type="term" value="F:Y-form DNA binding"/>
    <property type="evidence" value="ECO:0007669"/>
    <property type="project" value="TreeGrafter"/>
</dbReference>
<dbReference type="Pfam" id="PF09159">
    <property type="entry name" value="Ydc2-catalyt"/>
    <property type="match status" value="1"/>
</dbReference>
<dbReference type="Gene3D" id="3.30.420.10">
    <property type="entry name" value="Ribonuclease H-like superfamily/Ribonuclease H"/>
    <property type="match status" value="1"/>
</dbReference>
<dbReference type="InterPro" id="IPR036397">
    <property type="entry name" value="RNaseH_sf"/>
</dbReference>
<accession>W6MKB9</accession>
<dbReference type="OrthoDB" id="5552842at2759"/>
<gene>
    <name evidence="2" type="ORF">KUCA_T00001059001</name>
</gene>
<proteinExistence type="predicted"/>
<dbReference type="GO" id="GO:0000402">
    <property type="term" value="F:crossed form four-way junction DNA binding"/>
    <property type="evidence" value="ECO:0007669"/>
    <property type="project" value="TreeGrafter"/>
</dbReference>
<dbReference type="InterPro" id="IPR012337">
    <property type="entry name" value="RNaseH-like_sf"/>
</dbReference>
<dbReference type="InterPro" id="IPR039197">
    <property type="entry name" value="Mrs1/Cce1"/>
</dbReference>
<dbReference type="RefSeq" id="XP_022457106.1">
    <property type="nucleotide sequence ID" value="XM_022605659.1"/>
</dbReference>
<dbReference type="GeneID" id="34518494"/>
<reference evidence="2" key="2">
    <citation type="submission" date="2014-02" db="EMBL/GenBank/DDBJ databases">
        <title>Complete DNA sequence of /Kuraishia capsulata/ illustrates novel genomic features among budding yeasts (/Saccharomycotina/).</title>
        <authorList>
            <person name="Morales L."/>
            <person name="Noel B."/>
            <person name="Porcel B."/>
            <person name="Marcet-Houben M."/>
            <person name="Hullo M-F."/>
            <person name="Sacerdot C."/>
            <person name="Tekaia F."/>
            <person name="Leh-Louis V."/>
            <person name="Despons L."/>
            <person name="Khanna V."/>
            <person name="Aury J-M."/>
            <person name="Barbe V."/>
            <person name="Couloux A."/>
            <person name="Labadie K."/>
            <person name="Pelletier E."/>
            <person name="Souciet J-L."/>
            <person name="Boekhout T."/>
            <person name="Gabaldon T."/>
            <person name="Wincker P."/>
            <person name="Dujon B."/>
        </authorList>
    </citation>
    <scope>NUCLEOTIDE SEQUENCE</scope>
    <source>
        <strain evidence="2">CBS 1993</strain>
    </source>
</reference>
<dbReference type="GO" id="GO:0070336">
    <property type="term" value="F:flap-structured DNA binding"/>
    <property type="evidence" value="ECO:0007669"/>
    <property type="project" value="TreeGrafter"/>
</dbReference>
<feature type="domain" description="Mitochondrial resolvase Ydc2 catalytic" evidence="1">
    <location>
        <begin position="54"/>
        <end position="293"/>
    </location>
</feature>
<keyword evidence="3" id="KW-1185">Reference proteome</keyword>
<dbReference type="STRING" id="1382522.W6MKB9"/>
<dbReference type="AlphaFoldDB" id="W6MKB9"/>
<dbReference type="GO" id="GO:0004520">
    <property type="term" value="F:DNA endonuclease activity"/>
    <property type="evidence" value="ECO:0007669"/>
    <property type="project" value="TreeGrafter"/>
</dbReference>
<reference evidence="2" key="1">
    <citation type="submission" date="2013-12" db="EMBL/GenBank/DDBJ databases">
        <authorList>
            <person name="Genoscope - CEA"/>
        </authorList>
    </citation>
    <scope>NUCLEOTIDE SEQUENCE</scope>
    <source>
        <strain evidence="2">CBS 1993</strain>
    </source>
</reference>
<name>W6MKB9_9ASCO</name>
<dbReference type="EMBL" id="HG793125">
    <property type="protein sequence ID" value="CDK25092.1"/>
    <property type="molecule type" value="Genomic_DNA"/>
</dbReference>
<dbReference type="Proteomes" id="UP000019384">
    <property type="component" value="Unassembled WGS sequence"/>
</dbReference>